<organism evidence="2 3">
    <name type="scientific">Parelaphostrongylus tenuis</name>
    <name type="common">Meningeal worm</name>
    <dbReference type="NCBI Taxonomy" id="148309"/>
    <lineage>
        <taxon>Eukaryota</taxon>
        <taxon>Metazoa</taxon>
        <taxon>Ecdysozoa</taxon>
        <taxon>Nematoda</taxon>
        <taxon>Chromadorea</taxon>
        <taxon>Rhabditida</taxon>
        <taxon>Rhabditina</taxon>
        <taxon>Rhabditomorpha</taxon>
        <taxon>Strongyloidea</taxon>
        <taxon>Metastrongylidae</taxon>
        <taxon>Parelaphostrongylus</taxon>
    </lineage>
</organism>
<gene>
    <name evidence="2" type="ORF">KIN20_026826</name>
</gene>
<feature type="compositionally biased region" description="Basic and acidic residues" evidence="1">
    <location>
        <begin position="11"/>
        <end position="25"/>
    </location>
</feature>
<dbReference type="Proteomes" id="UP001196413">
    <property type="component" value="Unassembled WGS sequence"/>
</dbReference>
<sequence>MLFTGGATTKPKRDDKKEKKTDRDDRYEIQENVYIRWGNSLLANEPTQGFSRPMRSKISELDCFDIHRHIYSTFSPVLYSHVSNSGNFWRIFSSLPQYK</sequence>
<accession>A0AAD5QYI7</accession>
<reference evidence="2" key="1">
    <citation type="submission" date="2021-06" db="EMBL/GenBank/DDBJ databases">
        <title>Parelaphostrongylus tenuis whole genome reference sequence.</title>
        <authorList>
            <person name="Garwood T.J."/>
            <person name="Larsen P.A."/>
            <person name="Fountain-Jones N.M."/>
            <person name="Garbe J.R."/>
            <person name="Macchietto M.G."/>
            <person name="Kania S.A."/>
            <person name="Gerhold R.W."/>
            <person name="Richards J.E."/>
            <person name="Wolf T.M."/>
        </authorList>
    </citation>
    <scope>NUCLEOTIDE SEQUENCE</scope>
    <source>
        <strain evidence="2">MNPRO001-30</strain>
        <tissue evidence="2">Meninges</tissue>
    </source>
</reference>
<evidence type="ECO:0000313" key="2">
    <source>
        <dbReference type="EMBL" id="KAJ1366223.1"/>
    </source>
</evidence>
<evidence type="ECO:0000313" key="3">
    <source>
        <dbReference type="Proteomes" id="UP001196413"/>
    </source>
</evidence>
<dbReference type="EMBL" id="JAHQIW010005493">
    <property type="protein sequence ID" value="KAJ1366223.1"/>
    <property type="molecule type" value="Genomic_DNA"/>
</dbReference>
<feature type="region of interest" description="Disordered" evidence="1">
    <location>
        <begin position="1"/>
        <end position="25"/>
    </location>
</feature>
<keyword evidence="3" id="KW-1185">Reference proteome</keyword>
<proteinExistence type="predicted"/>
<name>A0AAD5QYI7_PARTN</name>
<protein>
    <submittedName>
        <fullName evidence="2">Uncharacterized protein</fullName>
    </submittedName>
</protein>
<dbReference type="AlphaFoldDB" id="A0AAD5QYI7"/>
<comment type="caution">
    <text evidence="2">The sequence shown here is derived from an EMBL/GenBank/DDBJ whole genome shotgun (WGS) entry which is preliminary data.</text>
</comment>
<evidence type="ECO:0000256" key="1">
    <source>
        <dbReference type="SAM" id="MobiDB-lite"/>
    </source>
</evidence>